<dbReference type="EMBL" id="SPSB01000004">
    <property type="protein sequence ID" value="TFV93707.1"/>
    <property type="molecule type" value="Genomic_DNA"/>
</dbReference>
<dbReference type="OrthoDB" id="950503at2"/>
<dbReference type="RefSeq" id="WP_135076390.1">
    <property type="nucleotide sequence ID" value="NZ_SPSB01000004.1"/>
</dbReference>
<comment type="caution">
    <text evidence="1">The sequence shown here is derived from an EMBL/GenBank/DDBJ whole genome shotgun (WGS) entry which is preliminary data.</text>
</comment>
<protein>
    <submittedName>
        <fullName evidence="1">Uncharacterized protein</fullName>
    </submittedName>
</protein>
<proteinExistence type="predicted"/>
<reference evidence="1 2" key="1">
    <citation type="submission" date="2019-03" db="EMBL/GenBank/DDBJ databases">
        <title>Algoriphagus sp. nov, a new strain isolated from root system soil of mangrove plant Kandelia.</title>
        <authorList>
            <person name="Yin Q."/>
            <person name="Wang K."/>
            <person name="Song Z."/>
        </authorList>
    </citation>
    <scope>NUCLEOTIDE SEQUENCE [LARGE SCALE GENOMIC DNA]</scope>
    <source>
        <strain evidence="1 2">XY-J91</strain>
    </source>
</reference>
<accession>A0A4Y9QN95</accession>
<dbReference type="Proteomes" id="UP000297647">
    <property type="component" value="Unassembled WGS sequence"/>
</dbReference>
<evidence type="ECO:0000313" key="2">
    <source>
        <dbReference type="Proteomes" id="UP000297647"/>
    </source>
</evidence>
<dbReference type="AlphaFoldDB" id="A0A4Y9QN95"/>
<sequence length="181" mass="21744">MKKLIPVLLFLCFVSYHFGYYLYYFSSHYQLEQSWQDKIYSEQTEGLEERLLEIPLSAPYMADQDEYQLTNTRFEKDGKYYRAIKQRYQKDMLQIVYVPDTARRTLESTVQKWISFLTEKDYPGKSENSTQLKIFIKDYVETPSFEIQWIVSSPYLQHQGFIFSTYKSPFFQLTTPPPQFA</sequence>
<keyword evidence="2" id="KW-1185">Reference proteome</keyword>
<gene>
    <name evidence="1" type="ORF">E4S40_15805</name>
</gene>
<organism evidence="1 2">
    <name type="scientific">Algoriphagus kandeliae</name>
    <dbReference type="NCBI Taxonomy" id="2562278"/>
    <lineage>
        <taxon>Bacteria</taxon>
        <taxon>Pseudomonadati</taxon>
        <taxon>Bacteroidota</taxon>
        <taxon>Cytophagia</taxon>
        <taxon>Cytophagales</taxon>
        <taxon>Cyclobacteriaceae</taxon>
        <taxon>Algoriphagus</taxon>
    </lineage>
</organism>
<name>A0A4Y9QN95_9BACT</name>
<evidence type="ECO:0000313" key="1">
    <source>
        <dbReference type="EMBL" id="TFV93707.1"/>
    </source>
</evidence>